<reference evidence="3" key="2">
    <citation type="submission" date="2023-01" db="EMBL/GenBank/DDBJ databases">
        <title>Draft genome sequence of Portibacter lacus strain NBRC 108769.</title>
        <authorList>
            <person name="Sun Q."/>
            <person name="Mori K."/>
        </authorList>
    </citation>
    <scope>NUCLEOTIDE SEQUENCE</scope>
    <source>
        <strain evidence="3">NBRC 108769</strain>
    </source>
</reference>
<keyword evidence="1" id="KW-0808">Transferase</keyword>
<dbReference type="GO" id="GO:0009103">
    <property type="term" value="P:lipopolysaccharide biosynthetic process"/>
    <property type="evidence" value="ECO:0007669"/>
    <property type="project" value="TreeGrafter"/>
</dbReference>
<dbReference type="EMBL" id="BSOH01000023">
    <property type="protein sequence ID" value="GLR18864.1"/>
    <property type="molecule type" value="Genomic_DNA"/>
</dbReference>
<dbReference type="AlphaFoldDB" id="A0AA37SSE4"/>
<dbReference type="InterPro" id="IPR001296">
    <property type="entry name" value="Glyco_trans_1"/>
</dbReference>
<organism evidence="3 4">
    <name type="scientific">Portibacter lacus</name>
    <dbReference type="NCBI Taxonomy" id="1099794"/>
    <lineage>
        <taxon>Bacteria</taxon>
        <taxon>Pseudomonadati</taxon>
        <taxon>Bacteroidota</taxon>
        <taxon>Saprospiria</taxon>
        <taxon>Saprospirales</taxon>
        <taxon>Haliscomenobacteraceae</taxon>
        <taxon>Portibacter</taxon>
    </lineage>
</organism>
<feature type="domain" description="Glycosyl transferase family 1" evidence="2">
    <location>
        <begin position="192"/>
        <end position="354"/>
    </location>
</feature>
<dbReference type="PANTHER" id="PTHR46401">
    <property type="entry name" value="GLYCOSYLTRANSFERASE WBBK-RELATED"/>
    <property type="match status" value="1"/>
</dbReference>
<dbReference type="SUPFAM" id="SSF53756">
    <property type="entry name" value="UDP-Glycosyltransferase/glycogen phosphorylase"/>
    <property type="match status" value="1"/>
</dbReference>
<dbReference type="GO" id="GO:0016757">
    <property type="term" value="F:glycosyltransferase activity"/>
    <property type="evidence" value="ECO:0007669"/>
    <property type="project" value="InterPro"/>
</dbReference>
<sequence length="383" mass="43877">MNKKTIILLNLVAIKKGGGQQVAVSFLNVILENKIIDLSFFIIATKGTILAKKLITQNTYKYILIENHVFKRAIFDLYLIRKIVKTYKIDLIYSLFGPPIFAQDTISVSGVAVSNIFYPEIKFWHGNIFYLLRKLIIDKYRLATFKKANALIFENNDMRIRGKELHGMSESIFIHPSISIQKKTPSAVVIDQIKHLDKKKYTVIMLTGVHPNKKIEAVIPILKHLKDLNEQGIDFAISISPSHSFAIKLMEQAKNYNLENNIKFLGAVNPEDVSTLSKNIDAYLLISLLESFSNNIIEAWSYERPLLITDADWSRSICNDAALYVDRENENDIALKILNLSKSKFQQKKLIEAGCVELQKYPSPEDKVWLQLDYLKKVLKNKK</sequence>
<reference evidence="3" key="1">
    <citation type="journal article" date="2014" name="Int. J. Syst. Evol. Microbiol.">
        <title>Complete genome sequence of Corynebacterium casei LMG S-19264T (=DSM 44701T), isolated from a smear-ripened cheese.</title>
        <authorList>
            <consortium name="US DOE Joint Genome Institute (JGI-PGF)"/>
            <person name="Walter F."/>
            <person name="Albersmeier A."/>
            <person name="Kalinowski J."/>
            <person name="Ruckert C."/>
        </authorList>
    </citation>
    <scope>NUCLEOTIDE SEQUENCE</scope>
    <source>
        <strain evidence="3">NBRC 108769</strain>
    </source>
</reference>
<evidence type="ECO:0000256" key="1">
    <source>
        <dbReference type="ARBA" id="ARBA00022679"/>
    </source>
</evidence>
<keyword evidence="4" id="KW-1185">Reference proteome</keyword>
<proteinExistence type="predicted"/>
<dbReference type="RefSeq" id="WP_235292811.1">
    <property type="nucleotide sequence ID" value="NZ_BSOH01000023.1"/>
</dbReference>
<name>A0AA37SSE4_9BACT</name>
<protein>
    <recommendedName>
        <fullName evidence="2">Glycosyl transferase family 1 domain-containing protein</fullName>
    </recommendedName>
</protein>
<evidence type="ECO:0000313" key="3">
    <source>
        <dbReference type="EMBL" id="GLR18864.1"/>
    </source>
</evidence>
<dbReference type="Pfam" id="PF00534">
    <property type="entry name" value="Glycos_transf_1"/>
    <property type="match status" value="1"/>
</dbReference>
<comment type="caution">
    <text evidence="3">The sequence shown here is derived from an EMBL/GenBank/DDBJ whole genome shotgun (WGS) entry which is preliminary data.</text>
</comment>
<evidence type="ECO:0000313" key="4">
    <source>
        <dbReference type="Proteomes" id="UP001156666"/>
    </source>
</evidence>
<dbReference type="Proteomes" id="UP001156666">
    <property type="component" value="Unassembled WGS sequence"/>
</dbReference>
<evidence type="ECO:0000259" key="2">
    <source>
        <dbReference type="Pfam" id="PF00534"/>
    </source>
</evidence>
<gene>
    <name evidence="3" type="ORF">GCM10007940_34800</name>
</gene>
<dbReference type="PANTHER" id="PTHR46401:SF2">
    <property type="entry name" value="GLYCOSYLTRANSFERASE WBBK-RELATED"/>
    <property type="match status" value="1"/>
</dbReference>
<accession>A0AA37SSE4</accession>
<dbReference type="Gene3D" id="3.40.50.2000">
    <property type="entry name" value="Glycogen Phosphorylase B"/>
    <property type="match status" value="2"/>
</dbReference>